<dbReference type="Proteomes" id="UP000521676">
    <property type="component" value="Unassembled WGS sequence"/>
</dbReference>
<dbReference type="AlphaFoldDB" id="A0A8T7M0Q6"/>
<dbReference type="Proteomes" id="UP001431572">
    <property type="component" value="Chromosome 1"/>
</dbReference>
<gene>
    <name evidence="2" type="ORF">HXX08_06545</name>
    <name evidence="3" type="ORF">OZ401_000657</name>
</gene>
<sequence length="99" mass="10212">MSQQAAAEFLEKVETDSELKNKVMTLGSGASVEDVLDVAAAAGYQFNTAELMAAGKLREEVSSSAPGGELSESDLDAVAGGAKGATIYISRNSVIISVW</sequence>
<dbReference type="Pfam" id="PF07862">
    <property type="entry name" value="Nif11"/>
    <property type="match status" value="1"/>
</dbReference>
<keyword evidence="5" id="KW-1185">Reference proteome</keyword>
<dbReference type="InterPro" id="IPR012903">
    <property type="entry name" value="Nif11"/>
</dbReference>
<organism evidence="2 4">
    <name type="scientific">Candidatus Chlorohelix allophototropha</name>
    <dbReference type="NCBI Taxonomy" id="3003348"/>
    <lineage>
        <taxon>Bacteria</taxon>
        <taxon>Bacillati</taxon>
        <taxon>Chloroflexota</taxon>
        <taxon>Chloroflexia</taxon>
        <taxon>Candidatus Chloroheliales</taxon>
        <taxon>Candidatus Chloroheliaceae</taxon>
        <taxon>Candidatus Chlorohelix</taxon>
    </lineage>
</organism>
<evidence type="ECO:0000313" key="2">
    <source>
        <dbReference type="EMBL" id="NWJ45519.1"/>
    </source>
</evidence>
<reference evidence="2 4" key="1">
    <citation type="submission" date="2020-06" db="EMBL/GenBank/DDBJ databases">
        <title>Anoxygenic phototrophic Chloroflexota member uses a Type I reaction center.</title>
        <authorList>
            <person name="Tsuji J.M."/>
            <person name="Shaw N.A."/>
            <person name="Nagashima S."/>
            <person name="Venkiteswaran J."/>
            <person name="Schiff S.L."/>
            <person name="Hanada S."/>
            <person name="Tank M."/>
            <person name="Neufeld J.D."/>
        </authorList>
    </citation>
    <scope>NUCLEOTIDE SEQUENCE [LARGE SCALE GENOMIC DNA]</scope>
    <source>
        <strain evidence="2">L227-S17</strain>
    </source>
</reference>
<evidence type="ECO:0000313" key="3">
    <source>
        <dbReference type="EMBL" id="WJW67391.1"/>
    </source>
</evidence>
<dbReference type="EMBL" id="CP128399">
    <property type="protein sequence ID" value="WJW67391.1"/>
    <property type="molecule type" value="Genomic_DNA"/>
</dbReference>
<evidence type="ECO:0000259" key="1">
    <source>
        <dbReference type="Pfam" id="PF07862"/>
    </source>
</evidence>
<feature type="domain" description="Nif11" evidence="1">
    <location>
        <begin position="1"/>
        <end position="51"/>
    </location>
</feature>
<dbReference type="NCBIfam" id="TIGR03798">
    <property type="entry name" value="leader_Nif11"/>
    <property type="match status" value="1"/>
</dbReference>
<dbReference type="InterPro" id="IPR022516">
    <property type="entry name" value="CHP03798_Ocin"/>
</dbReference>
<reference evidence="3" key="2">
    <citation type="journal article" date="2024" name="Nature">
        <title>Anoxygenic phototroph of the Chloroflexota uses a type I reaction centre.</title>
        <authorList>
            <person name="Tsuji J.M."/>
            <person name="Shaw N.A."/>
            <person name="Nagashima S."/>
            <person name="Venkiteswaran J.J."/>
            <person name="Schiff S.L."/>
            <person name="Watanabe T."/>
            <person name="Fukui M."/>
            <person name="Hanada S."/>
            <person name="Tank M."/>
            <person name="Neufeld J.D."/>
        </authorList>
    </citation>
    <scope>NUCLEOTIDE SEQUENCE</scope>
    <source>
        <strain evidence="3">L227-S17</strain>
    </source>
</reference>
<protein>
    <submittedName>
        <fullName evidence="3">Nif11-like leader peptide family RiPP</fullName>
    </submittedName>
    <submittedName>
        <fullName evidence="2">Nif11-like leader peptide family natural product</fullName>
    </submittedName>
</protein>
<accession>A0A8T7M0Q6</accession>
<evidence type="ECO:0000313" key="5">
    <source>
        <dbReference type="Proteomes" id="UP001431572"/>
    </source>
</evidence>
<dbReference type="RefSeq" id="WP_341469285.1">
    <property type="nucleotide sequence ID" value="NZ_CP128399.1"/>
</dbReference>
<name>A0A8T7M0Q6_9CHLR</name>
<dbReference type="EMBL" id="JACATZ010000001">
    <property type="protein sequence ID" value="NWJ45519.1"/>
    <property type="molecule type" value="Genomic_DNA"/>
</dbReference>
<proteinExistence type="predicted"/>
<evidence type="ECO:0000313" key="4">
    <source>
        <dbReference type="Proteomes" id="UP000521676"/>
    </source>
</evidence>